<gene>
    <name evidence="1" type="primary">ORF81639</name>
</gene>
<proteinExistence type="predicted"/>
<protein>
    <submittedName>
        <fullName evidence="1">Uncharacterized protein</fullName>
    </submittedName>
</protein>
<feature type="non-terminal residue" evidence="1">
    <location>
        <position position="54"/>
    </location>
</feature>
<organism evidence="1">
    <name type="scientific">Arion vulgaris</name>
    <dbReference type="NCBI Taxonomy" id="1028688"/>
    <lineage>
        <taxon>Eukaryota</taxon>
        <taxon>Metazoa</taxon>
        <taxon>Spiralia</taxon>
        <taxon>Lophotrochozoa</taxon>
        <taxon>Mollusca</taxon>
        <taxon>Gastropoda</taxon>
        <taxon>Heterobranchia</taxon>
        <taxon>Euthyneura</taxon>
        <taxon>Panpulmonata</taxon>
        <taxon>Eupulmonata</taxon>
        <taxon>Stylommatophora</taxon>
        <taxon>Helicina</taxon>
        <taxon>Arionoidea</taxon>
        <taxon>Arionidae</taxon>
        <taxon>Arion</taxon>
    </lineage>
</organism>
<dbReference type="AlphaFoldDB" id="A0A0B6ZUC9"/>
<accession>A0A0B6ZUC9</accession>
<name>A0A0B6ZUC9_9EUPU</name>
<dbReference type="EMBL" id="HACG01025384">
    <property type="protein sequence ID" value="CEK72249.1"/>
    <property type="molecule type" value="Transcribed_RNA"/>
</dbReference>
<evidence type="ECO:0000313" key="1">
    <source>
        <dbReference type="EMBL" id="CEK72249.1"/>
    </source>
</evidence>
<reference evidence="1" key="1">
    <citation type="submission" date="2014-12" db="EMBL/GenBank/DDBJ databases">
        <title>Insight into the proteome of Arion vulgaris.</title>
        <authorList>
            <person name="Aradska J."/>
            <person name="Bulat T."/>
            <person name="Smidak R."/>
            <person name="Sarate P."/>
            <person name="Gangsoo J."/>
            <person name="Sialana F."/>
            <person name="Bilban M."/>
            <person name="Lubec G."/>
        </authorList>
    </citation>
    <scope>NUCLEOTIDE SEQUENCE</scope>
    <source>
        <tissue evidence="1">Skin</tissue>
    </source>
</reference>
<sequence length="54" mass="6484">MYPTDSMFLQLTCYYRLFVNVIQTVLPQVREICDVNRPVSCYIKARQDFIYSKL</sequence>